<accession>A0A392R387</accession>
<feature type="region of interest" description="Disordered" evidence="1">
    <location>
        <begin position="1"/>
        <end position="47"/>
    </location>
</feature>
<evidence type="ECO:0000313" key="3">
    <source>
        <dbReference type="Proteomes" id="UP000265520"/>
    </source>
</evidence>
<proteinExistence type="predicted"/>
<dbReference type="EMBL" id="LXQA010181643">
    <property type="protein sequence ID" value="MCI30717.1"/>
    <property type="molecule type" value="Genomic_DNA"/>
</dbReference>
<feature type="compositionally biased region" description="Basic residues" evidence="1">
    <location>
        <begin position="1"/>
        <end position="38"/>
    </location>
</feature>
<protein>
    <submittedName>
        <fullName evidence="2">Uncharacterized protein</fullName>
    </submittedName>
</protein>
<name>A0A392R387_9FABA</name>
<evidence type="ECO:0000313" key="2">
    <source>
        <dbReference type="EMBL" id="MCI30717.1"/>
    </source>
</evidence>
<dbReference type="Proteomes" id="UP000265520">
    <property type="component" value="Unassembled WGS sequence"/>
</dbReference>
<sequence>MRKSKIKSQRTCHGHAKAPHGRDRHNRWEKHFWKHPHGRANEPRGRG</sequence>
<dbReference type="AlphaFoldDB" id="A0A392R387"/>
<keyword evidence="3" id="KW-1185">Reference proteome</keyword>
<evidence type="ECO:0000256" key="1">
    <source>
        <dbReference type="SAM" id="MobiDB-lite"/>
    </source>
</evidence>
<reference evidence="2 3" key="1">
    <citation type="journal article" date="2018" name="Front. Plant Sci.">
        <title>Red Clover (Trifolium pratense) and Zigzag Clover (T. medium) - A Picture of Genomic Similarities and Differences.</title>
        <authorList>
            <person name="Dluhosova J."/>
            <person name="Istvanek J."/>
            <person name="Nedelnik J."/>
            <person name="Repkova J."/>
        </authorList>
    </citation>
    <scope>NUCLEOTIDE SEQUENCE [LARGE SCALE GENOMIC DNA]</scope>
    <source>
        <strain evidence="3">cv. 10/8</strain>
        <tissue evidence="2">Leaf</tissue>
    </source>
</reference>
<comment type="caution">
    <text evidence="2">The sequence shown here is derived from an EMBL/GenBank/DDBJ whole genome shotgun (WGS) entry which is preliminary data.</text>
</comment>
<organism evidence="2 3">
    <name type="scientific">Trifolium medium</name>
    <dbReference type="NCBI Taxonomy" id="97028"/>
    <lineage>
        <taxon>Eukaryota</taxon>
        <taxon>Viridiplantae</taxon>
        <taxon>Streptophyta</taxon>
        <taxon>Embryophyta</taxon>
        <taxon>Tracheophyta</taxon>
        <taxon>Spermatophyta</taxon>
        <taxon>Magnoliopsida</taxon>
        <taxon>eudicotyledons</taxon>
        <taxon>Gunneridae</taxon>
        <taxon>Pentapetalae</taxon>
        <taxon>rosids</taxon>
        <taxon>fabids</taxon>
        <taxon>Fabales</taxon>
        <taxon>Fabaceae</taxon>
        <taxon>Papilionoideae</taxon>
        <taxon>50 kb inversion clade</taxon>
        <taxon>NPAAA clade</taxon>
        <taxon>Hologalegina</taxon>
        <taxon>IRL clade</taxon>
        <taxon>Trifolieae</taxon>
        <taxon>Trifolium</taxon>
    </lineage>
</organism>